<reference evidence="2 3" key="1">
    <citation type="submission" date="2020-08" db="EMBL/GenBank/DDBJ databases">
        <title>Sequencing the genomes of 1000 actinobacteria strains.</title>
        <authorList>
            <person name="Klenk H.-P."/>
        </authorList>
    </citation>
    <scope>NUCLEOTIDE SEQUENCE [LARGE SCALE GENOMIC DNA]</scope>
    <source>
        <strain evidence="2 3">DSM 43768</strain>
    </source>
</reference>
<evidence type="ECO:0000313" key="2">
    <source>
        <dbReference type="EMBL" id="MBB6550200.1"/>
    </source>
</evidence>
<feature type="chain" id="PRO_5038459640" evidence="1">
    <location>
        <begin position="25"/>
        <end position="76"/>
    </location>
</feature>
<dbReference type="AlphaFoldDB" id="A0A7X0U0D4"/>
<dbReference type="Proteomes" id="UP000565579">
    <property type="component" value="Unassembled WGS sequence"/>
</dbReference>
<accession>A0A7X0U0D4</accession>
<feature type="signal peptide" evidence="1">
    <location>
        <begin position="1"/>
        <end position="24"/>
    </location>
</feature>
<dbReference type="EMBL" id="JACHMI010000001">
    <property type="protein sequence ID" value="MBB6550200.1"/>
    <property type="molecule type" value="Genomic_DNA"/>
</dbReference>
<organism evidence="2 3">
    <name type="scientific">Nonomuraea rubra</name>
    <dbReference type="NCBI Taxonomy" id="46180"/>
    <lineage>
        <taxon>Bacteria</taxon>
        <taxon>Bacillati</taxon>
        <taxon>Actinomycetota</taxon>
        <taxon>Actinomycetes</taxon>
        <taxon>Streptosporangiales</taxon>
        <taxon>Streptosporangiaceae</taxon>
        <taxon>Nonomuraea</taxon>
    </lineage>
</organism>
<evidence type="ECO:0000313" key="3">
    <source>
        <dbReference type="Proteomes" id="UP000565579"/>
    </source>
</evidence>
<dbReference type="RefSeq" id="WP_185104514.1">
    <property type="nucleotide sequence ID" value="NZ_BAAAXY010000133.1"/>
</dbReference>
<comment type="caution">
    <text evidence="2">The sequence shown here is derived from an EMBL/GenBank/DDBJ whole genome shotgun (WGS) entry which is preliminary data.</text>
</comment>
<proteinExistence type="predicted"/>
<name>A0A7X0U0D4_9ACTN</name>
<keyword evidence="3" id="KW-1185">Reference proteome</keyword>
<protein>
    <submittedName>
        <fullName evidence="2">Uncharacterized protein</fullName>
    </submittedName>
</protein>
<keyword evidence="1" id="KW-0732">Signal</keyword>
<sequence>MTGPPVSTRLAVPTLLAFPTDLLAVPLAAPAALHLTQATDRVTDNTPFSSDGARELTKLVLRHMCELNLSPVPYLR</sequence>
<evidence type="ECO:0000256" key="1">
    <source>
        <dbReference type="SAM" id="SignalP"/>
    </source>
</evidence>
<gene>
    <name evidence="2" type="ORF">HD593_004995</name>
</gene>